<gene>
    <name evidence="1" type="ORF">V202x_44530</name>
</gene>
<keyword evidence="2" id="KW-1185">Reference proteome</keyword>
<dbReference type="AlphaFoldDB" id="A0A517X0J9"/>
<protein>
    <submittedName>
        <fullName evidence="1">Uncharacterized protein</fullName>
    </submittedName>
</protein>
<proteinExistence type="predicted"/>
<reference evidence="1 2" key="1">
    <citation type="submission" date="2019-03" db="EMBL/GenBank/DDBJ databases">
        <title>Deep-cultivation of Planctomycetes and their phenomic and genomic characterization uncovers novel biology.</title>
        <authorList>
            <person name="Wiegand S."/>
            <person name="Jogler M."/>
            <person name="Boedeker C."/>
            <person name="Pinto D."/>
            <person name="Vollmers J."/>
            <person name="Rivas-Marin E."/>
            <person name="Kohn T."/>
            <person name="Peeters S.H."/>
            <person name="Heuer A."/>
            <person name="Rast P."/>
            <person name="Oberbeckmann S."/>
            <person name="Bunk B."/>
            <person name="Jeske O."/>
            <person name="Meyerdierks A."/>
            <person name="Storesund J.E."/>
            <person name="Kallscheuer N."/>
            <person name="Luecker S."/>
            <person name="Lage O.M."/>
            <person name="Pohl T."/>
            <person name="Merkel B.J."/>
            <person name="Hornburger P."/>
            <person name="Mueller R.-W."/>
            <person name="Bruemmer F."/>
            <person name="Labrenz M."/>
            <person name="Spormann A.M."/>
            <person name="Op den Camp H."/>
            <person name="Overmann J."/>
            <person name="Amann R."/>
            <person name="Jetten M.S.M."/>
            <person name="Mascher T."/>
            <person name="Medema M.H."/>
            <person name="Devos D.P."/>
            <person name="Kaster A.-K."/>
            <person name="Ovreas L."/>
            <person name="Rohde M."/>
            <person name="Galperin M.Y."/>
            <person name="Jogler C."/>
        </authorList>
    </citation>
    <scope>NUCLEOTIDE SEQUENCE [LARGE SCALE GENOMIC DNA]</scope>
    <source>
        <strain evidence="1 2">V202</strain>
    </source>
</reference>
<sequence>MKVLNPISVNDAIDRLAELAGQDVSLVGVLSLDFEGTSINHIPKSECRSNVVGTYQSSIWVNFDFVAINQCEQWLDQFDGRHVQVDGILAAPEKSFNGCGHFSLWPAELTVTAIAKKTVMPTGN</sequence>
<dbReference type="EMBL" id="CP037422">
    <property type="protein sequence ID" value="QDU11037.1"/>
    <property type="molecule type" value="Genomic_DNA"/>
</dbReference>
<dbReference type="Proteomes" id="UP000318384">
    <property type="component" value="Chromosome"/>
</dbReference>
<dbReference type="OrthoDB" id="8778828at2"/>
<organism evidence="1 2">
    <name type="scientific">Gimesia aquarii</name>
    <dbReference type="NCBI Taxonomy" id="2527964"/>
    <lineage>
        <taxon>Bacteria</taxon>
        <taxon>Pseudomonadati</taxon>
        <taxon>Planctomycetota</taxon>
        <taxon>Planctomycetia</taxon>
        <taxon>Planctomycetales</taxon>
        <taxon>Planctomycetaceae</taxon>
        <taxon>Gimesia</taxon>
    </lineage>
</organism>
<evidence type="ECO:0000313" key="1">
    <source>
        <dbReference type="EMBL" id="QDU11037.1"/>
    </source>
</evidence>
<name>A0A517X0J9_9PLAN</name>
<accession>A0A517X0J9</accession>
<evidence type="ECO:0000313" key="2">
    <source>
        <dbReference type="Proteomes" id="UP000318384"/>
    </source>
</evidence>